<dbReference type="InterPro" id="IPR046816">
    <property type="entry name" value="MmeI_Mtase"/>
</dbReference>
<feature type="domain" description="MmeI-like target recognition" evidence="7">
    <location>
        <begin position="648"/>
        <end position="863"/>
    </location>
</feature>
<dbReference type="Pfam" id="PF20465">
    <property type="entry name" value="MmeI_hel"/>
    <property type="match status" value="1"/>
</dbReference>
<dbReference type="EC" id="2.1.1.72" evidence="1"/>
<dbReference type="RefSeq" id="WP_167696505.1">
    <property type="nucleotide sequence ID" value="NZ_CP118183.1"/>
</dbReference>
<dbReference type="InterPro" id="IPR050953">
    <property type="entry name" value="N4_N6_ade-DNA_methylase"/>
</dbReference>
<dbReference type="PANTHER" id="PTHR33841:SF1">
    <property type="entry name" value="DNA METHYLTRANSFERASE A"/>
    <property type="match status" value="1"/>
</dbReference>
<evidence type="ECO:0000256" key="4">
    <source>
        <dbReference type="ARBA" id="ARBA00047942"/>
    </source>
</evidence>
<dbReference type="InterPro" id="IPR046817">
    <property type="entry name" value="MmeI_N"/>
</dbReference>
<accession>A0A968GLX2</accession>
<evidence type="ECO:0000259" key="9">
    <source>
        <dbReference type="Pfam" id="PF20473"/>
    </source>
</evidence>
<evidence type="ECO:0000259" key="6">
    <source>
        <dbReference type="Pfam" id="PF20465"/>
    </source>
</evidence>
<dbReference type="Pfam" id="PF20467">
    <property type="entry name" value="MmeI_C"/>
    <property type="match status" value="1"/>
</dbReference>
<dbReference type="SUPFAM" id="SSF53335">
    <property type="entry name" value="S-adenosyl-L-methionine-dependent methyltransferases"/>
    <property type="match status" value="1"/>
</dbReference>
<evidence type="ECO:0000256" key="3">
    <source>
        <dbReference type="ARBA" id="ARBA00022679"/>
    </source>
</evidence>
<evidence type="ECO:0000313" key="10">
    <source>
        <dbReference type="EMBL" id="NIZ70195.1"/>
    </source>
</evidence>
<dbReference type="InterPro" id="IPR046819">
    <property type="entry name" value="MmeI_hel"/>
</dbReference>
<dbReference type="Pfam" id="PF20466">
    <property type="entry name" value="MmeI_TRD"/>
    <property type="match status" value="1"/>
</dbReference>
<dbReference type="PRINTS" id="PR00507">
    <property type="entry name" value="N12N6MTFRASE"/>
</dbReference>
<dbReference type="GO" id="GO:0032259">
    <property type="term" value="P:methylation"/>
    <property type="evidence" value="ECO:0007669"/>
    <property type="project" value="UniProtKB-KW"/>
</dbReference>
<feature type="domain" description="MmeI-like helicase spacer" evidence="6">
    <location>
        <begin position="183"/>
        <end position="264"/>
    </location>
</feature>
<dbReference type="Proteomes" id="UP000778951">
    <property type="component" value="Unassembled WGS sequence"/>
</dbReference>
<name>A0A968GLX2_9SPIO</name>
<dbReference type="GO" id="GO:0009007">
    <property type="term" value="F:site-specific DNA-methyltransferase (adenine-specific) activity"/>
    <property type="evidence" value="ECO:0007669"/>
    <property type="project" value="UniProtKB-EC"/>
</dbReference>
<dbReference type="InterPro" id="IPR046818">
    <property type="entry name" value="MmeI_C"/>
</dbReference>
<comment type="caution">
    <text evidence="10">The sequence shown here is derived from an EMBL/GenBank/DDBJ whole genome shotgun (WGS) entry which is preliminary data.</text>
</comment>
<proteinExistence type="predicted"/>
<feature type="domain" description="MmeI-like DNA-methyltransferase" evidence="9">
    <location>
        <begin position="340"/>
        <end position="614"/>
    </location>
</feature>
<sequence>MNLSTEEIEQRVQAFIYEWKDYDGKEIAESQTFWNELFNVFGKQRKTLVSYEESIKKMTGNKGRIDVFWPGELLAEQKGPGVKLDETVMQQALGYVEMLPDSEKPKKIVLCNFQEFKIIALASGEVKEFRLEEFGKYYREFLFIAGYSDYITYQEEEISLQAAELLAKLYTSIEKGDNKPSLELNYFMVRLLYCFFADHTELFSQSTIVHPFHNYLEKYSNSDGRDLHSHIRDIFEVLNTPKEQRDARLNDDLKSFPYVNGELFSDTSYRLYGNKEIRDTLLEVAKFNWSEISPAIFGTLFQSITNPRTREIRGEHYTSETNILKALKPLFLHRLEAEYETIKDNRRELEHFIEKLSSITVLDPACGSGNFLVVAYRELRQLELNALQYLHKDKKERHLLRESIHAEIKVNVNQFYGIEIEQLPSKIAQLALWLTDHQMNMQASSTFGFNYTRLPLTASATIYNDNALTLDWNAVIPASELNYIVGNPPFLGYANKDSSLEGKELLALQKKDKALVFANWKNVGTLDYVACWYKKSVDMMKLNPKITCALVSTNSITQGVQVFPLWYPLITEYGLHIHFAHRTFKWFNEAKGKAQVHCVVIGFGLFEVETKHLWDYELGKDEKDQPTEIVTERRSSLKINPYLVFDNEMIMVKQRSSPLDPSMPNMFLGSIARDGTSEKDATGKKKVDQGFFFTAEEKEAFLAKEPEAKKYFRQVLGADEFLNAKERYCLWLADANPVELAKLPEVVKRVNRVEQFRLASKRASTRKLADRSRYFGEIRQPTTDYLLIPRVSSEHRVYSPIGYVNKDVIITDSAISLEHATPYIFGVLSSRMHQVWLANVAGRMKSDFRYSNTLVYNTFPFPHEPTAKAQEKVEKLALQMLAIRQSYLEQGVTLAQLYNKESFRLYSDLVKVHRELDKAVEACYRKESFDEETNMERISFLFSQYQHYTDTLFAGN</sequence>
<dbReference type="AlphaFoldDB" id="A0A968GLX2"/>
<keyword evidence="2 10" id="KW-0489">Methyltransferase</keyword>
<feature type="domain" description="MmeI-like N-terminal" evidence="5">
    <location>
        <begin position="12"/>
        <end position="176"/>
    </location>
</feature>
<reference evidence="10" key="1">
    <citation type="submission" date="2020-03" db="EMBL/GenBank/DDBJ databases">
        <title>Spirochaetal bacteria isolated from arthropods constitute a novel genus Entomospira genus novum within the order Spirochaetales.</title>
        <authorList>
            <person name="Grana-Miraglia L."/>
            <person name="Sikutova S."/>
            <person name="Fingerle V."/>
            <person name="Sing A."/>
            <person name="Castillo-Ramirez S."/>
            <person name="Margos G."/>
            <person name="Rudolf I."/>
        </authorList>
    </citation>
    <scope>NUCLEOTIDE SEQUENCE</scope>
    <source>
        <strain evidence="10">BR149</strain>
    </source>
</reference>
<dbReference type="InterPro" id="IPR046820">
    <property type="entry name" value="MmeI_TRD"/>
</dbReference>
<dbReference type="Gene3D" id="3.40.50.150">
    <property type="entry name" value="Vaccinia Virus protein VP39"/>
    <property type="match status" value="1"/>
</dbReference>
<dbReference type="Pfam" id="PF20464">
    <property type="entry name" value="MmeI_N"/>
    <property type="match status" value="1"/>
</dbReference>
<evidence type="ECO:0000256" key="1">
    <source>
        <dbReference type="ARBA" id="ARBA00011900"/>
    </source>
</evidence>
<keyword evidence="3" id="KW-0808">Transferase</keyword>
<evidence type="ECO:0000259" key="8">
    <source>
        <dbReference type="Pfam" id="PF20467"/>
    </source>
</evidence>
<keyword evidence="11" id="KW-1185">Reference proteome</keyword>
<evidence type="ECO:0000313" key="11">
    <source>
        <dbReference type="Proteomes" id="UP000778951"/>
    </source>
</evidence>
<organism evidence="10 11">
    <name type="scientific">Entomospira culicis</name>
    <dbReference type="NCBI Taxonomy" id="2719989"/>
    <lineage>
        <taxon>Bacteria</taxon>
        <taxon>Pseudomonadati</taxon>
        <taxon>Spirochaetota</taxon>
        <taxon>Spirochaetia</taxon>
        <taxon>Spirochaetales</taxon>
        <taxon>Spirochaetaceae</taxon>
        <taxon>Entomospira</taxon>
    </lineage>
</organism>
<dbReference type="PANTHER" id="PTHR33841">
    <property type="entry name" value="DNA METHYLTRANSFERASE YEEA-RELATED"/>
    <property type="match status" value="1"/>
</dbReference>
<evidence type="ECO:0000256" key="2">
    <source>
        <dbReference type="ARBA" id="ARBA00022603"/>
    </source>
</evidence>
<comment type="catalytic activity">
    <reaction evidence="4">
        <text>a 2'-deoxyadenosine in DNA + S-adenosyl-L-methionine = an N(6)-methyl-2'-deoxyadenosine in DNA + S-adenosyl-L-homocysteine + H(+)</text>
        <dbReference type="Rhea" id="RHEA:15197"/>
        <dbReference type="Rhea" id="RHEA-COMP:12418"/>
        <dbReference type="Rhea" id="RHEA-COMP:12419"/>
        <dbReference type="ChEBI" id="CHEBI:15378"/>
        <dbReference type="ChEBI" id="CHEBI:57856"/>
        <dbReference type="ChEBI" id="CHEBI:59789"/>
        <dbReference type="ChEBI" id="CHEBI:90615"/>
        <dbReference type="ChEBI" id="CHEBI:90616"/>
        <dbReference type="EC" id="2.1.1.72"/>
    </reaction>
</comment>
<protein>
    <recommendedName>
        <fullName evidence="1">site-specific DNA-methyltransferase (adenine-specific)</fullName>
        <ecNumber evidence="1">2.1.1.72</ecNumber>
    </recommendedName>
</protein>
<dbReference type="Pfam" id="PF20473">
    <property type="entry name" value="MmeI_Mtase"/>
    <property type="match status" value="1"/>
</dbReference>
<evidence type="ECO:0000259" key="7">
    <source>
        <dbReference type="Pfam" id="PF20466"/>
    </source>
</evidence>
<dbReference type="EMBL" id="JAATLM010000003">
    <property type="protein sequence ID" value="NIZ70195.1"/>
    <property type="molecule type" value="Genomic_DNA"/>
</dbReference>
<dbReference type="InterPro" id="IPR029063">
    <property type="entry name" value="SAM-dependent_MTases_sf"/>
</dbReference>
<evidence type="ECO:0000259" key="5">
    <source>
        <dbReference type="Pfam" id="PF20464"/>
    </source>
</evidence>
<feature type="domain" description="MmeI-like C-terminal" evidence="8">
    <location>
        <begin position="868"/>
        <end position="953"/>
    </location>
</feature>
<gene>
    <name evidence="10" type="ORF">HCT48_08235</name>
</gene>